<feature type="region of interest" description="Disordered" evidence="1">
    <location>
        <begin position="52"/>
        <end position="176"/>
    </location>
</feature>
<accession>A0A174EQ22</accession>
<feature type="compositionally biased region" description="Low complexity" evidence="1">
    <location>
        <begin position="110"/>
        <end position="170"/>
    </location>
</feature>
<proteinExistence type="predicted"/>
<keyword evidence="2" id="KW-1133">Transmembrane helix</keyword>
<reference evidence="3 4" key="1">
    <citation type="submission" date="2015-09" db="EMBL/GenBank/DDBJ databases">
        <authorList>
            <consortium name="Pathogen Informatics"/>
        </authorList>
    </citation>
    <scope>NUCLEOTIDE SEQUENCE [LARGE SCALE GENOMIC DNA]</scope>
    <source>
        <strain evidence="3 4">2789STDY5834855</strain>
    </source>
</reference>
<dbReference type="RefSeq" id="WP_055276900.1">
    <property type="nucleotide sequence ID" value="NZ_CYZV01000023.1"/>
</dbReference>
<dbReference type="OrthoDB" id="9795666at2"/>
<evidence type="ECO:0000313" key="3">
    <source>
        <dbReference type="EMBL" id="CUO39377.1"/>
    </source>
</evidence>
<organism evidence="3 4">
    <name type="scientific">Clostridium disporicum</name>
    <dbReference type="NCBI Taxonomy" id="84024"/>
    <lineage>
        <taxon>Bacteria</taxon>
        <taxon>Bacillati</taxon>
        <taxon>Bacillota</taxon>
        <taxon>Clostridia</taxon>
        <taxon>Eubacteriales</taxon>
        <taxon>Clostridiaceae</taxon>
        <taxon>Clostridium</taxon>
    </lineage>
</organism>
<feature type="compositionally biased region" description="Basic and acidic residues" evidence="1">
    <location>
        <begin position="80"/>
        <end position="97"/>
    </location>
</feature>
<protein>
    <submittedName>
        <fullName evidence="3">Uncharacterized protein</fullName>
    </submittedName>
</protein>
<sequence>MNFEKIKEILKNRKVQIIAGTVAGALLLTVAGTIILNNNNLENKNIVVEKDDKKASNKENNEIKEQLEELKSIDTSNMSDEEKKELENKIADTEKKVANNNSESSEEVRSNTSTSKSNSSSTTISNSGTSNSTNIGDNSNSEPSSGSSSNSNTSNNTGSSSNGSTGGNTTNKEETHTHNWIPITSVVHHEEQGHYEKILVSEAWTEEVPIYEDKEVMICNDCGVELNASNCYDHVENHLLNGGKGSWREEWKKVQVGSNKINHDAVYQDKWIIDKAAWDETVTTGYKCSGCGETK</sequence>
<feature type="compositionally biased region" description="Basic and acidic residues" evidence="1">
    <location>
        <begin position="52"/>
        <end position="72"/>
    </location>
</feature>
<dbReference type="Proteomes" id="UP000095558">
    <property type="component" value="Unassembled WGS sequence"/>
</dbReference>
<evidence type="ECO:0000256" key="2">
    <source>
        <dbReference type="SAM" id="Phobius"/>
    </source>
</evidence>
<dbReference type="EMBL" id="CYZV01000023">
    <property type="protein sequence ID" value="CUO39377.1"/>
    <property type="molecule type" value="Genomic_DNA"/>
</dbReference>
<dbReference type="AlphaFoldDB" id="A0A174EQ22"/>
<keyword evidence="2" id="KW-0812">Transmembrane</keyword>
<evidence type="ECO:0000256" key="1">
    <source>
        <dbReference type="SAM" id="MobiDB-lite"/>
    </source>
</evidence>
<name>A0A174EQ22_9CLOT</name>
<keyword evidence="2" id="KW-0472">Membrane</keyword>
<evidence type="ECO:0000313" key="4">
    <source>
        <dbReference type="Proteomes" id="UP000095558"/>
    </source>
</evidence>
<feature type="transmembrane region" description="Helical" evidence="2">
    <location>
        <begin position="15"/>
        <end position="36"/>
    </location>
</feature>
<gene>
    <name evidence="3" type="ORF">ERS852470_02210</name>
</gene>